<protein>
    <submittedName>
        <fullName evidence="2">Uncharacterized protein</fullName>
    </submittedName>
</protein>
<accession>A0ABR1RZ75</accession>
<dbReference type="Proteomes" id="UP001396898">
    <property type="component" value="Unassembled WGS sequence"/>
</dbReference>
<proteinExistence type="predicted"/>
<sequence length="354" mass="36423">MHLLRASAALASFAAVANAGACYPCRKLSCAVALRAAGITDKSSLAYSECAAAVAHSAPAATSTVTTTAYADPSHDSVTVTSTSTAPTDTTTATVTASTTASVVRVVEYIDPLKRRTVPTLAVPAYLEVSCASYSDYLSGCACFGVQPTTTVTTTVSRGPTATVTATSSVTSTLSLGPTTTVTSTASAVVTSTPPADTVTATTTVVAQTQTATLSSFLLQPTDEPDAYIGQKTYGGGTEAFHIVVRDRALAVPCTFHSQFPYESVVCGGFIWVQTDFQDDIYGITAAAFANAGVDKFSCAFDGQGLLSCSSPSTGGLRTSMRYVNDGRRPDLALVTPDAGMRGYKEVVLRAVPV</sequence>
<keyword evidence="1" id="KW-0732">Signal</keyword>
<evidence type="ECO:0000256" key="1">
    <source>
        <dbReference type="SAM" id="SignalP"/>
    </source>
</evidence>
<reference evidence="2 3" key="1">
    <citation type="submission" date="2023-01" db="EMBL/GenBank/DDBJ databases">
        <title>Analysis of 21 Apiospora genomes using comparative genomics revels a genus with tremendous synthesis potential of carbohydrate active enzymes and secondary metabolites.</title>
        <authorList>
            <person name="Sorensen T."/>
        </authorList>
    </citation>
    <scope>NUCLEOTIDE SEQUENCE [LARGE SCALE GENOMIC DNA]</scope>
    <source>
        <strain evidence="2 3">CBS 20057</strain>
    </source>
</reference>
<keyword evidence="3" id="KW-1185">Reference proteome</keyword>
<gene>
    <name evidence="2" type="ORF">PG991_006469</name>
</gene>
<evidence type="ECO:0000313" key="3">
    <source>
        <dbReference type="Proteomes" id="UP001396898"/>
    </source>
</evidence>
<dbReference type="EMBL" id="JAQQWI010000008">
    <property type="protein sequence ID" value="KAK8023230.1"/>
    <property type="molecule type" value="Genomic_DNA"/>
</dbReference>
<name>A0ABR1RZ75_9PEZI</name>
<comment type="caution">
    <text evidence="2">The sequence shown here is derived from an EMBL/GenBank/DDBJ whole genome shotgun (WGS) entry which is preliminary data.</text>
</comment>
<evidence type="ECO:0000313" key="2">
    <source>
        <dbReference type="EMBL" id="KAK8023230.1"/>
    </source>
</evidence>
<feature type="chain" id="PRO_5046539357" evidence="1">
    <location>
        <begin position="20"/>
        <end position="354"/>
    </location>
</feature>
<feature type="signal peptide" evidence="1">
    <location>
        <begin position="1"/>
        <end position="19"/>
    </location>
</feature>
<organism evidence="2 3">
    <name type="scientific">Apiospora marii</name>
    <dbReference type="NCBI Taxonomy" id="335849"/>
    <lineage>
        <taxon>Eukaryota</taxon>
        <taxon>Fungi</taxon>
        <taxon>Dikarya</taxon>
        <taxon>Ascomycota</taxon>
        <taxon>Pezizomycotina</taxon>
        <taxon>Sordariomycetes</taxon>
        <taxon>Xylariomycetidae</taxon>
        <taxon>Amphisphaeriales</taxon>
        <taxon>Apiosporaceae</taxon>
        <taxon>Apiospora</taxon>
    </lineage>
</organism>